<feature type="non-terminal residue" evidence="2">
    <location>
        <position position="506"/>
    </location>
</feature>
<dbReference type="OMA" id="WNNADQY"/>
<dbReference type="RefSeq" id="XP_009057333.1">
    <property type="nucleotide sequence ID" value="XM_009059085.1"/>
</dbReference>
<dbReference type="AlphaFoldDB" id="V3ZKZ0"/>
<dbReference type="KEGG" id="lgi:LOTGIDRAFT_93125"/>
<keyword evidence="3" id="KW-1185">Reference proteome</keyword>
<gene>
    <name evidence="2" type="ORF">LOTGIDRAFT_93125</name>
</gene>
<dbReference type="Gene3D" id="3.90.400.10">
    <property type="entry name" value="Oligo-1,6-glucosidase, Domain 2"/>
    <property type="match status" value="1"/>
</dbReference>
<dbReference type="EMBL" id="KB202163">
    <property type="protein sequence ID" value="ESO92028.1"/>
    <property type="molecule type" value="Genomic_DNA"/>
</dbReference>
<evidence type="ECO:0000313" key="2">
    <source>
        <dbReference type="EMBL" id="ESO92028.1"/>
    </source>
</evidence>
<dbReference type="SUPFAM" id="SSF51445">
    <property type="entry name" value="(Trans)glycosidases"/>
    <property type="match status" value="1"/>
</dbReference>
<dbReference type="PANTHER" id="PTHR10357:SF179">
    <property type="entry name" value="NEUTRAL AND BASIC AMINO ACID TRANSPORT PROTEIN RBAT"/>
    <property type="match status" value="1"/>
</dbReference>
<dbReference type="GeneID" id="20252966"/>
<dbReference type="PANTHER" id="PTHR10357">
    <property type="entry name" value="ALPHA-AMYLASE FAMILY MEMBER"/>
    <property type="match status" value="1"/>
</dbReference>
<dbReference type="STRING" id="225164.V3ZKZ0"/>
<name>V3ZKZ0_LOTGI</name>
<dbReference type="Gene3D" id="3.20.20.80">
    <property type="entry name" value="Glycosidases"/>
    <property type="match status" value="1"/>
</dbReference>
<sequence length="506" mass="58246">RKPESQLWWQHKTTYRIYVRSFQDSGDDGVGDLKGITQRLGYLKDLGVGALSLSPIYKQASGKDSDFDIIDHKAINPEYGTMQDFQELVNMTKKHGMYLLMDFVPGFTSDEHEWFVMSKNSSDRTNKMRNFYVWEDGNGGPPSNWVSIYNGSAWKLDDGRGQYYLHQREESQPDLNLRSYAVNKELTNIMKYWLDLGVDGFYIRDSGWLLEDYDLRDEPKSNSTISASPNDYDYYDHIYTYARPENNDLFARWRHFMDGYGNKTGSYKLLFADVNGDIETNMDYYGMYNRDGVDFPLNKHFQMIQNGTDIQTIYSRIKSWIDHIPSGRWSNWMEGDENTGRMANRRPKLNRPMLFLTMLLPGTPFVYYGDELEMTNSQDSPTNGWSRNQVMRAPMQWNNSSSAGFCQNCSSTWKPINTDAANNSVMVLSKDPNSMLTLFKNLTSIRNKPSFKHGDFKLFRLSGSIISFIKEFDGETGYLIAVNVGSSSSTIDLSGKHDTLPETTTV</sequence>
<dbReference type="GO" id="GO:0005975">
    <property type="term" value="P:carbohydrate metabolic process"/>
    <property type="evidence" value="ECO:0007669"/>
    <property type="project" value="InterPro"/>
</dbReference>
<dbReference type="Proteomes" id="UP000030746">
    <property type="component" value="Unassembled WGS sequence"/>
</dbReference>
<feature type="domain" description="Glycosyl hydrolase family 13 catalytic" evidence="1">
    <location>
        <begin position="16"/>
        <end position="407"/>
    </location>
</feature>
<dbReference type="InterPro" id="IPR006047">
    <property type="entry name" value="GH13_cat_dom"/>
</dbReference>
<dbReference type="HOGENOM" id="CLU_006462_2_3_1"/>
<feature type="non-terminal residue" evidence="2">
    <location>
        <position position="1"/>
    </location>
</feature>
<dbReference type="InterPro" id="IPR013780">
    <property type="entry name" value="Glyco_hydro_b"/>
</dbReference>
<dbReference type="Gene3D" id="2.60.40.1180">
    <property type="entry name" value="Golgi alpha-mannosidase II"/>
    <property type="match status" value="1"/>
</dbReference>
<dbReference type="OrthoDB" id="1740265at2759"/>
<dbReference type="SMART" id="SM00642">
    <property type="entry name" value="Aamy"/>
    <property type="match status" value="1"/>
</dbReference>
<proteinExistence type="predicted"/>
<accession>V3ZKZ0</accession>
<dbReference type="CTD" id="20252966"/>
<dbReference type="InterPro" id="IPR017853">
    <property type="entry name" value="GH"/>
</dbReference>
<evidence type="ECO:0000259" key="1">
    <source>
        <dbReference type="SMART" id="SM00642"/>
    </source>
</evidence>
<evidence type="ECO:0000313" key="3">
    <source>
        <dbReference type="Proteomes" id="UP000030746"/>
    </source>
</evidence>
<protein>
    <recommendedName>
        <fullName evidence="1">Glycosyl hydrolase family 13 catalytic domain-containing protein</fullName>
    </recommendedName>
</protein>
<dbReference type="InterPro" id="IPR045857">
    <property type="entry name" value="O16G_dom_2"/>
</dbReference>
<reference evidence="2 3" key="1">
    <citation type="journal article" date="2013" name="Nature">
        <title>Insights into bilaterian evolution from three spiralian genomes.</title>
        <authorList>
            <person name="Simakov O."/>
            <person name="Marletaz F."/>
            <person name="Cho S.J."/>
            <person name="Edsinger-Gonzales E."/>
            <person name="Havlak P."/>
            <person name="Hellsten U."/>
            <person name="Kuo D.H."/>
            <person name="Larsson T."/>
            <person name="Lv J."/>
            <person name="Arendt D."/>
            <person name="Savage R."/>
            <person name="Osoegawa K."/>
            <person name="de Jong P."/>
            <person name="Grimwood J."/>
            <person name="Chapman J.A."/>
            <person name="Shapiro H."/>
            <person name="Aerts A."/>
            <person name="Otillar R.P."/>
            <person name="Terry A.Y."/>
            <person name="Boore J.L."/>
            <person name="Grigoriev I.V."/>
            <person name="Lindberg D.R."/>
            <person name="Seaver E.C."/>
            <person name="Weisblat D.A."/>
            <person name="Putnam N.H."/>
            <person name="Rokhsar D.S."/>
        </authorList>
    </citation>
    <scope>NUCLEOTIDE SEQUENCE [LARGE SCALE GENOMIC DNA]</scope>
</reference>
<dbReference type="Pfam" id="PF00128">
    <property type="entry name" value="Alpha-amylase"/>
    <property type="match status" value="1"/>
</dbReference>
<organism evidence="2 3">
    <name type="scientific">Lottia gigantea</name>
    <name type="common">Giant owl limpet</name>
    <dbReference type="NCBI Taxonomy" id="225164"/>
    <lineage>
        <taxon>Eukaryota</taxon>
        <taxon>Metazoa</taxon>
        <taxon>Spiralia</taxon>
        <taxon>Lophotrochozoa</taxon>
        <taxon>Mollusca</taxon>
        <taxon>Gastropoda</taxon>
        <taxon>Patellogastropoda</taxon>
        <taxon>Lottioidea</taxon>
        <taxon>Lottiidae</taxon>
        <taxon>Lottia</taxon>
    </lineage>
</organism>